<protein>
    <submittedName>
        <fullName evidence="2">Uncharacterized protein</fullName>
    </submittedName>
</protein>
<reference evidence="2 3" key="1">
    <citation type="journal article" date="2020" name="Biotechnol. Biofuels">
        <title>New insights from the biogas microbiome by comprehensive genome-resolved metagenomics of nearly 1600 species originating from multiple anaerobic digesters.</title>
        <authorList>
            <person name="Campanaro S."/>
            <person name="Treu L."/>
            <person name="Rodriguez-R L.M."/>
            <person name="Kovalovszki A."/>
            <person name="Ziels R.M."/>
            <person name="Maus I."/>
            <person name="Zhu X."/>
            <person name="Kougias P.G."/>
            <person name="Basile A."/>
            <person name="Luo G."/>
            <person name="Schluter A."/>
            <person name="Konstantinidis K.T."/>
            <person name="Angelidaki I."/>
        </authorList>
    </citation>
    <scope>NUCLEOTIDE SEQUENCE [LARGE SCALE GENOMIC DNA]</scope>
    <source>
        <strain evidence="2">AS27yjCOA_65</strain>
    </source>
</reference>
<evidence type="ECO:0000313" key="3">
    <source>
        <dbReference type="Proteomes" id="UP000524246"/>
    </source>
</evidence>
<sequence length="148" mass="16351">MKTTVFMRVVGAIFLLSLITFECPAASLNGNYEGYLSYKRTIKRGNISCNSYSSSIHLKITSVRVKGNVVNGIVNSTVGDKRFKGKVKGNGFIATVKFPGIYYGLRWKMTFTLSKVSPSSANAKLENWSSKNARTYCNYVYSGTIGRS</sequence>
<comment type="caution">
    <text evidence="2">The sequence shown here is derived from an EMBL/GenBank/DDBJ whole genome shotgun (WGS) entry which is preliminary data.</text>
</comment>
<organism evidence="2 3">
    <name type="scientific">SAR324 cluster bacterium</name>
    <dbReference type="NCBI Taxonomy" id="2024889"/>
    <lineage>
        <taxon>Bacteria</taxon>
        <taxon>Deltaproteobacteria</taxon>
        <taxon>SAR324 cluster</taxon>
    </lineage>
</organism>
<feature type="signal peptide" evidence="1">
    <location>
        <begin position="1"/>
        <end position="25"/>
    </location>
</feature>
<feature type="chain" id="PRO_5031450633" evidence="1">
    <location>
        <begin position="26"/>
        <end position="148"/>
    </location>
</feature>
<dbReference type="Proteomes" id="UP000524246">
    <property type="component" value="Unassembled WGS sequence"/>
</dbReference>
<proteinExistence type="predicted"/>
<keyword evidence="1" id="KW-0732">Signal</keyword>
<name>A0A7X9IM23_9DELT</name>
<evidence type="ECO:0000313" key="2">
    <source>
        <dbReference type="EMBL" id="NMC63585.1"/>
    </source>
</evidence>
<dbReference type="EMBL" id="JAAZON010000475">
    <property type="protein sequence ID" value="NMC63585.1"/>
    <property type="molecule type" value="Genomic_DNA"/>
</dbReference>
<gene>
    <name evidence="2" type="ORF">GYA55_10520</name>
</gene>
<accession>A0A7X9IM23</accession>
<evidence type="ECO:0000256" key="1">
    <source>
        <dbReference type="SAM" id="SignalP"/>
    </source>
</evidence>
<dbReference type="AlphaFoldDB" id="A0A7X9IM23"/>